<dbReference type="GO" id="GO:0006644">
    <property type="term" value="P:phospholipid metabolic process"/>
    <property type="evidence" value="ECO:0007669"/>
    <property type="project" value="InterPro"/>
</dbReference>
<dbReference type="GO" id="GO:0050482">
    <property type="term" value="P:arachidonate secretion"/>
    <property type="evidence" value="ECO:0007669"/>
    <property type="project" value="InterPro"/>
</dbReference>
<dbReference type="SUPFAM" id="SSF48619">
    <property type="entry name" value="Phospholipase A2, PLA2"/>
    <property type="match status" value="1"/>
</dbReference>
<dbReference type="Pfam" id="PF09056">
    <property type="entry name" value="Phospholip_A2_3"/>
    <property type="match status" value="1"/>
</dbReference>
<feature type="chain" id="PRO_5042547694" evidence="1">
    <location>
        <begin position="24"/>
        <end position="233"/>
    </location>
</feature>
<gene>
    <name evidence="2" type="ORF">BSTAB16_2309</name>
</gene>
<dbReference type="GeneID" id="71054773"/>
<sequence length="233" mass="25599">MKKTFASIFLLLNALFFINVTHGQEVLPTININASRPNLNSFSSDFVGDIGPPAKGPTVFGAAFMPVSPRLQCEFTRSLRQDLKNCNFANPPNIGEFRLDMKVGKKEPFTKAVFFTPNPVSLQNGCGPANGWLKHVIPNAPLGYDFTNACNNHDVCYGSRWGKNSCDNAFERDMMQSCGGSGTCEAAARGYAEAVRKFGDGPYQDSVDQWFCALFGFMRNKVGQYYGASLCIL</sequence>
<protein>
    <submittedName>
        <fullName evidence="2">Prokaryotic phospholipase A2</fullName>
    </submittedName>
</protein>
<proteinExistence type="predicted"/>
<dbReference type="GO" id="GO:0004623">
    <property type="term" value="F:phospholipase A2 activity"/>
    <property type="evidence" value="ECO:0007669"/>
    <property type="project" value="InterPro"/>
</dbReference>
<keyword evidence="3" id="KW-1185">Reference proteome</keyword>
<dbReference type="RefSeq" id="WP_122167826.1">
    <property type="nucleotide sequence ID" value="NZ_LR025742.1"/>
</dbReference>
<dbReference type="Gene3D" id="1.20.90.10">
    <property type="entry name" value="Phospholipase A2 domain"/>
    <property type="match status" value="1"/>
</dbReference>
<dbReference type="InterPro" id="IPR036444">
    <property type="entry name" value="PLipase_A2_dom_sf"/>
</dbReference>
<keyword evidence="1" id="KW-0732">Signal</keyword>
<evidence type="ECO:0000313" key="2">
    <source>
        <dbReference type="EMBL" id="VBB12151.1"/>
    </source>
</evidence>
<dbReference type="AlphaFoldDB" id="A0AAJ5T488"/>
<dbReference type="Proteomes" id="UP000268684">
    <property type="component" value="Chromosome I"/>
</dbReference>
<evidence type="ECO:0000256" key="1">
    <source>
        <dbReference type="SAM" id="SignalP"/>
    </source>
</evidence>
<organism evidence="2 3">
    <name type="scientific">Burkholderia stabilis</name>
    <dbReference type="NCBI Taxonomy" id="95485"/>
    <lineage>
        <taxon>Bacteria</taxon>
        <taxon>Pseudomonadati</taxon>
        <taxon>Pseudomonadota</taxon>
        <taxon>Betaproteobacteria</taxon>
        <taxon>Burkholderiales</taxon>
        <taxon>Burkholderiaceae</taxon>
        <taxon>Burkholderia</taxon>
        <taxon>Burkholderia cepacia complex</taxon>
    </lineage>
</organism>
<accession>A0AAJ5T488</accession>
<dbReference type="EMBL" id="LR025742">
    <property type="protein sequence ID" value="VBB12151.1"/>
    <property type="molecule type" value="Genomic_DNA"/>
</dbReference>
<dbReference type="InterPro" id="IPR015141">
    <property type="entry name" value="PLipase_A2_prok/fun"/>
</dbReference>
<reference evidence="2 3" key="1">
    <citation type="submission" date="2017-11" db="EMBL/GenBank/DDBJ databases">
        <authorList>
            <person name="Seth-Smith MB H."/>
        </authorList>
    </citation>
    <scope>NUCLEOTIDE SEQUENCE [LARGE SCALE GENOMIC DNA]</scope>
    <source>
        <strain evidence="2">E</strain>
    </source>
</reference>
<evidence type="ECO:0000313" key="3">
    <source>
        <dbReference type="Proteomes" id="UP000268684"/>
    </source>
</evidence>
<feature type="signal peptide" evidence="1">
    <location>
        <begin position="1"/>
        <end position="23"/>
    </location>
</feature>
<name>A0AAJ5T488_9BURK</name>